<name>A0A2N9ERR2_FAGSY</name>
<protein>
    <submittedName>
        <fullName evidence="2">Uncharacterized protein</fullName>
    </submittedName>
</protein>
<sequence>MQDLGKPSILGLPKIDPKTDPKPKILVQRISPTQMRERRKKGICSNCDEKWHVGHKWFEIKIANGTIIKTEGVCAAISIKVQGNVFAIDLKWAFQQLTMGLSHKGKDIMLYGLRPIAPIFQEGEQIFKPATRKGLILQILGPNDQGSQEVHEERINELLKKFEKVCETFTELPFTKGHEHQIILKDGAQPICAVSNPPVLALPDFYKAFAIECDALDRVLALFDAGTKAYSLPQLGAFWSELFRLQGTELAMFSAYHPQTDG</sequence>
<reference evidence="2" key="1">
    <citation type="submission" date="2018-02" db="EMBL/GenBank/DDBJ databases">
        <authorList>
            <person name="Cohen D.B."/>
            <person name="Kent A.D."/>
        </authorList>
    </citation>
    <scope>NUCLEOTIDE SEQUENCE</scope>
</reference>
<dbReference type="EMBL" id="OIVN01000273">
    <property type="protein sequence ID" value="SPC77463.1"/>
    <property type="molecule type" value="Genomic_DNA"/>
</dbReference>
<dbReference type="AlphaFoldDB" id="A0A2N9ERR2"/>
<evidence type="ECO:0000313" key="2">
    <source>
        <dbReference type="EMBL" id="SPC77463.1"/>
    </source>
</evidence>
<organism evidence="2">
    <name type="scientific">Fagus sylvatica</name>
    <name type="common">Beechnut</name>
    <dbReference type="NCBI Taxonomy" id="28930"/>
    <lineage>
        <taxon>Eukaryota</taxon>
        <taxon>Viridiplantae</taxon>
        <taxon>Streptophyta</taxon>
        <taxon>Embryophyta</taxon>
        <taxon>Tracheophyta</taxon>
        <taxon>Spermatophyta</taxon>
        <taxon>Magnoliopsida</taxon>
        <taxon>eudicotyledons</taxon>
        <taxon>Gunneridae</taxon>
        <taxon>Pentapetalae</taxon>
        <taxon>rosids</taxon>
        <taxon>fabids</taxon>
        <taxon>Fagales</taxon>
        <taxon>Fagaceae</taxon>
        <taxon>Fagus</taxon>
    </lineage>
</organism>
<gene>
    <name evidence="2" type="ORF">FSB_LOCUS5345</name>
</gene>
<proteinExistence type="predicted"/>
<accession>A0A2N9ERR2</accession>
<feature type="region of interest" description="Disordered" evidence="1">
    <location>
        <begin position="1"/>
        <end position="23"/>
    </location>
</feature>
<evidence type="ECO:0000256" key="1">
    <source>
        <dbReference type="SAM" id="MobiDB-lite"/>
    </source>
</evidence>